<dbReference type="AlphaFoldDB" id="A0A166QM60"/>
<dbReference type="OrthoDB" id="6923256at2"/>
<accession>A0A166QM60</accession>
<evidence type="ECO:0000313" key="2">
    <source>
        <dbReference type="Proteomes" id="UP000076489"/>
    </source>
</evidence>
<sequence>MKKADIDKGRFYSDGKLGVREVLDFGPQYRLYEGVQDSDCLRYRCLNSKAETEVGQASNCTRTAFAAWAKVEVPADQVGGHLIRLQANKIAGKLSEPQLQFLRTFDRDLVAGSYVECPRSDLRMAKGCFEKGLITEFQLVAGAKWFDVSFTPVGLSVLAQVLGEPA</sequence>
<name>A0A166QM60_PSEFL</name>
<dbReference type="Proteomes" id="UP000076489">
    <property type="component" value="Unassembled WGS sequence"/>
</dbReference>
<reference evidence="1 2" key="2">
    <citation type="journal article" date="2018" name="Nature">
        <title>Mutant phenotypes for thousands of bacterial genes of unknown function.</title>
        <authorList>
            <person name="Price M.N."/>
            <person name="Wetmore K.M."/>
            <person name="Waters R.J."/>
            <person name="Callaghan M."/>
            <person name="Ray J."/>
            <person name="Liu H."/>
            <person name="Kuehl J.V."/>
            <person name="Melnyk R.A."/>
            <person name="Lamson J.S."/>
            <person name="Suh Y."/>
            <person name="Carlson H.K."/>
            <person name="Esquivel Z."/>
            <person name="Sadeeshkumar H."/>
            <person name="Chakraborty R."/>
            <person name="Zane G.M."/>
            <person name="Rubin B.E."/>
            <person name="Wall J.D."/>
            <person name="Visel A."/>
            <person name="Bristow J."/>
            <person name="Blow M.J."/>
            <person name="Arkin A.P."/>
            <person name="Deutschbauer A.M."/>
        </authorList>
    </citation>
    <scope>NUCLEOTIDE SEQUENCE [LARGE SCALE GENOMIC DNA]</scope>
    <source>
        <strain evidence="1 2">FW300-N1B4</strain>
    </source>
</reference>
<organism evidence="1 2">
    <name type="scientific">Pseudomonas fluorescens</name>
    <dbReference type="NCBI Taxonomy" id="294"/>
    <lineage>
        <taxon>Bacteria</taxon>
        <taxon>Pseudomonadati</taxon>
        <taxon>Pseudomonadota</taxon>
        <taxon>Gammaproteobacteria</taxon>
        <taxon>Pseudomonadales</taxon>
        <taxon>Pseudomonadaceae</taxon>
        <taxon>Pseudomonas</taxon>
    </lineage>
</organism>
<dbReference type="EMBL" id="LUKJ01000002">
    <property type="protein sequence ID" value="KZN20504.1"/>
    <property type="molecule type" value="Genomic_DNA"/>
</dbReference>
<protein>
    <submittedName>
        <fullName evidence="1">Uncharacterized protein</fullName>
    </submittedName>
</protein>
<dbReference type="RefSeq" id="WP_063340550.1">
    <property type="nucleotide sequence ID" value="NZ_LUKJ01000002.1"/>
</dbReference>
<evidence type="ECO:0000313" key="1">
    <source>
        <dbReference type="EMBL" id="KZN20504.1"/>
    </source>
</evidence>
<reference evidence="2" key="1">
    <citation type="submission" date="2016-03" db="EMBL/GenBank/DDBJ databases">
        <authorList>
            <person name="Ray J."/>
            <person name="Price M."/>
            <person name="Deutschbauer A."/>
        </authorList>
    </citation>
    <scope>NUCLEOTIDE SEQUENCE [LARGE SCALE GENOMIC DNA]</scope>
    <source>
        <strain evidence="2">FW300-N1B4</strain>
    </source>
</reference>
<proteinExistence type="predicted"/>
<comment type="caution">
    <text evidence="1">The sequence shown here is derived from an EMBL/GenBank/DDBJ whole genome shotgun (WGS) entry which is preliminary data.</text>
</comment>
<gene>
    <name evidence="1" type="ORF">A1D17_02895</name>
</gene>